<dbReference type="SUPFAM" id="SSF118310">
    <property type="entry name" value="AN1-like Zinc finger"/>
    <property type="match status" value="2"/>
</dbReference>
<evidence type="ECO:0000256" key="4">
    <source>
        <dbReference type="ARBA" id="ARBA00022833"/>
    </source>
</evidence>
<dbReference type="GO" id="GO:0005737">
    <property type="term" value="C:cytoplasm"/>
    <property type="evidence" value="ECO:0007669"/>
    <property type="project" value="TreeGrafter"/>
</dbReference>
<feature type="domain" description="AN1-type" evidence="6">
    <location>
        <begin position="5"/>
        <end position="53"/>
    </location>
</feature>
<dbReference type="Pfam" id="PF25403">
    <property type="entry name" value="zf-C2H2_ZFAND2"/>
    <property type="match status" value="1"/>
</dbReference>
<feature type="domain" description="AN1-type" evidence="6">
    <location>
        <begin position="91"/>
        <end position="139"/>
    </location>
</feature>
<dbReference type="InterPro" id="IPR057357">
    <property type="entry name" value="Znf-C2H2_ZFAND2A/B"/>
</dbReference>
<dbReference type="GO" id="GO:0008270">
    <property type="term" value="F:zinc ion binding"/>
    <property type="evidence" value="ECO:0007669"/>
    <property type="project" value="UniProtKB-KW"/>
</dbReference>
<keyword evidence="4" id="KW-0862">Zinc</keyword>
<evidence type="ECO:0000313" key="8">
    <source>
        <dbReference type="WBParaSite" id="BXY_1663600.1"/>
    </source>
</evidence>
<accession>A0A1I7SUB4</accession>
<sequence length="178" mass="20105">MAEFPNLGSHCAVSSCNLLDFLPYKCFKCEKEFCAEHFKAEEHECGIKDVRVPICPLCEQPVPVGKNESPDLIVGSHIDNDCKSDPARQKRAYKNRCSKKGCKKREVVPFTCPDCGANFCVGHRHGADHDCTGVKSVRGRQINDEDLDFQLARQLQLQEDQRFSQRTRTPQAERCCVS</sequence>
<dbReference type="InterPro" id="IPR035896">
    <property type="entry name" value="AN1-like_Znf"/>
</dbReference>
<dbReference type="SMART" id="SM00154">
    <property type="entry name" value="ZnF_AN1"/>
    <property type="match status" value="2"/>
</dbReference>
<evidence type="ECO:0000259" key="6">
    <source>
        <dbReference type="PROSITE" id="PS51039"/>
    </source>
</evidence>
<dbReference type="WBParaSite" id="BXY_1663600.1">
    <property type="protein sequence ID" value="BXY_1663600.1"/>
    <property type="gene ID" value="BXY_1663600"/>
</dbReference>
<keyword evidence="3 5" id="KW-0863">Zinc-finger</keyword>
<dbReference type="PANTHER" id="PTHR14677:SF20">
    <property type="entry name" value="ZINC FINGER AN1-TYPE CONTAINING 2A-RELATED"/>
    <property type="match status" value="1"/>
</dbReference>
<reference evidence="8" key="1">
    <citation type="submission" date="2016-11" db="UniProtKB">
        <authorList>
            <consortium name="WormBaseParasite"/>
        </authorList>
    </citation>
    <scope>IDENTIFICATION</scope>
</reference>
<keyword evidence="2" id="KW-0677">Repeat</keyword>
<protein>
    <submittedName>
        <fullName evidence="8">AN1-type zinc finger protein 2A</fullName>
    </submittedName>
</protein>
<dbReference type="Pfam" id="PF01428">
    <property type="entry name" value="zf-AN1"/>
    <property type="match status" value="2"/>
</dbReference>
<dbReference type="Gene3D" id="4.10.1110.10">
    <property type="entry name" value="AN1-like Zinc finger"/>
    <property type="match status" value="2"/>
</dbReference>
<dbReference type="PANTHER" id="PTHR14677">
    <property type="entry name" value="ARSENITE INDUCUBLE RNA ASSOCIATED PROTEIN AIP-1-RELATED"/>
    <property type="match status" value="1"/>
</dbReference>
<evidence type="ECO:0000256" key="2">
    <source>
        <dbReference type="ARBA" id="ARBA00022737"/>
    </source>
</evidence>
<evidence type="ECO:0000313" key="7">
    <source>
        <dbReference type="Proteomes" id="UP000095284"/>
    </source>
</evidence>
<evidence type="ECO:0000256" key="3">
    <source>
        <dbReference type="ARBA" id="ARBA00022771"/>
    </source>
</evidence>
<evidence type="ECO:0000256" key="5">
    <source>
        <dbReference type="PROSITE-ProRule" id="PRU00449"/>
    </source>
</evidence>
<name>A0A1I7SUB4_BURXY</name>
<keyword evidence="1" id="KW-0479">Metal-binding</keyword>
<dbReference type="AlphaFoldDB" id="A0A1I7SUB4"/>
<dbReference type="Proteomes" id="UP000095284">
    <property type="component" value="Unplaced"/>
</dbReference>
<proteinExistence type="predicted"/>
<evidence type="ECO:0000256" key="1">
    <source>
        <dbReference type="ARBA" id="ARBA00022723"/>
    </source>
</evidence>
<organism evidence="7 8">
    <name type="scientific">Bursaphelenchus xylophilus</name>
    <name type="common">Pinewood nematode worm</name>
    <name type="synonym">Aphelenchoides xylophilus</name>
    <dbReference type="NCBI Taxonomy" id="6326"/>
    <lineage>
        <taxon>Eukaryota</taxon>
        <taxon>Metazoa</taxon>
        <taxon>Ecdysozoa</taxon>
        <taxon>Nematoda</taxon>
        <taxon>Chromadorea</taxon>
        <taxon>Rhabditida</taxon>
        <taxon>Tylenchina</taxon>
        <taxon>Tylenchomorpha</taxon>
        <taxon>Aphelenchoidea</taxon>
        <taxon>Aphelenchoididae</taxon>
        <taxon>Bursaphelenchus</taxon>
    </lineage>
</organism>
<dbReference type="eggNOG" id="KOG3183">
    <property type="taxonomic scope" value="Eukaryota"/>
</dbReference>
<dbReference type="PROSITE" id="PS51039">
    <property type="entry name" value="ZF_AN1"/>
    <property type="match status" value="2"/>
</dbReference>
<dbReference type="InterPro" id="IPR000058">
    <property type="entry name" value="Znf_AN1"/>
</dbReference>